<evidence type="ECO:0000256" key="1">
    <source>
        <dbReference type="ARBA" id="ARBA00004123"/>
    </source>
</evidence>
<dbReference type="PANTHER" id="PTHR13408">
    <property type="entry name" value="DNA-DIRECTED RNA POLYMERASE III"/>
    <property type="match status" value="1"/>
</dbReference>
<keyword evidence="4" id="KW-0539">Nucleus</keyword>
<dbReference type="EMBL" id="CAJPDT010000111">
    <property type="protein sequence ID" value="CAF9938771.1"/>
    <property type="molecule type" value="Genomic_DNA"/>
</dbReference>
<dbReference type="PANTHER" id="PTHR13408:SF0">
    <property type="entry name" value="DNA-DIRECTED RNA POLYMERASE III SUBUNIT RPC4"/>
    <property type="match status" value="1"/>
</dbReference>
<feature type="compositionally biased region" description="Polar residues" evidence="5">
    <location>
        <begin position="218"/>
        <end position="230"/>
    </location>
</feature>
<feature type="compositionally biased region" description="Basic and acidic residues" evidence="5">
    <location>
        <begin position="35"/>
        <end position="59"/>
    </location>
</feature>
<feature type="compositionally biased region" description="Basic and acidic residues" evidence="5">
    <location>
        <begin position="126"/>
        <end position="143"/>
    </location>
</feature>
<evidence type="ECO:0000256" key="4">
    <source>
        <dbReference type="ARBA" id="ARBA00023242"/>
    </source>
</evidence>
<feature type="compositionally biased region" description="Basic and acidic residues" evidence="5">
    <location>
        <begin position="177"/>
        <end position="186"/>
    </location>
</feature>
<feature type="compositionally biased region" description="Basic and acidic residues" evidence="5">
    <location>
        <begin position="232"/>
        <end position="247"/>
    </location>
</feature>
<keyword evidence="7" id="KW-1185">Reference proteome</keyword>
<organism evidence="6 7">
    <name type="scientific">Imshaugia aleurites</name>
    <dbReference type="NCBI Taxonomy" id="172621"/>
    <lineage>
        <taxon>Eukaryota</taxon>
        <taxon>Fungi</taxon>
        <taxon>Dikarya</taxon>
        <taxon>Ascomycota</taxon>
        <taxon>Pezizomycotina</taxon>
        <taxon>Lecanoromycetes</taxon>
        <taxon>OSLEUM clade</taxon>
        <taxon>Lecanoromycetidae</taxon>
        <taxon>Lecanorales</taxon>
        <taxon>Lecanorineae</taxon>
        <taxon>Parmeliaceae</taxon>
        <taxon>Imshaugia</taxon>
    </lineage>
</organism>
<feature type="compositionally biased region" description="Polar residues" evidence="5">
    <location>
        <begin position="60"/>
        <end position="71"/>
    </location>
</feature>
<feature type="compositionally biased region" description="Polar residues" evidence="5">
    <location>
        <begin position="101"/>
        <end position="112"/>
    </location>
</feature>
<keyword evidence="3" id="KW-0804">Transcription</keyword>
<evidence type="ECO:0000313" key="7">
    <source>
        <dbReference type="Proteomes" id="UP000664534"/>
    </source>
</evidence>
<dbReference type="AlphaFoldDB" id="A0A8H3J161"/>
<evidence type="ECO:0000256" key="5">
    <source>
        <dbReference type="SAM" id="MobiDB-lite"/>
    </source>
</evidence>
<feature type="compositionally biased region" description="Acidic residues" evidence="5">
    <location>
        <begin position="299"/>
        <end position="311"/>
    </location>
</feature>
<feature type="region of interest" description="Disordered" evidence="5">
    <location>
        <begin position="596"/>
        <end position="623"/>
    </location>
</feature>
<gene>
    <name evidence="6" type="ORF">IMSHALPRED_001084</name>
</gene>
<feature type="compositionally biased region" description="Gly residues" evidence="5">
    <location>
        <begin position="165"/>
        <end position="174"/>
    </location>
</feature>
<protein>
    <submittedName>
        <fullName evidence="6">Uncharacterized protein</fullName>
    </submittedName>
</protein>
<evidence type="ECO:0000256" key="2">
    <source>
        <dbReference type="ARBA" id="ARBA00022478"/>
    </source>
</evidence>
<sequence length="745" mass="81797">MPPKGRPGARHSARNNPEEHESVEAPRASSPKEALASDHNDLQDTSENAEKTDAPETRPESSASRDVSASAPSLVAGSPPARRSVQRLKSALPRNSPKPASKSNTAEGSNSRPIGLKFKPKSFIRRSKEEREAEEKAEAERRAARQAAEGVSSTNDRGSHHARGIGRGQRGGFGDMSRWKNERFNLSHEASGHLGGSTIQDVATSKSRRGGGFPSGKLGQSESASMNGTSRVKREPTVKPEKDRDGDLVMGSSTAKVKRTKVKKEDHRPTYISSEGELDSDGGERVNIEDINTINLVSSEDEDEDEGEDEEPVQRSRTSKGKRRESMPRLPGSNLMPIRIQRQEHVERAVGVNTDASSLTSAELRRRAKSRAEAEGSLFLPEEHEADVLSAPKAKVKRKPKDVEFLRNERKWKGVYQDEDDMEGVVKIKDEPKDDEDVVMTDNIIGLEDAEPISFDHIDLANTSARRTVKDGDGTLNPQVSLDALGEAPEVDPLLQPAERLRRIKGYHSLRQVDISEEEEEDDILAEIAEIVLLKSGVHADTSDPEITSSTRVANDDSDLDLDREDTYFQKGAKEEVYLFQLPPVVPSLRDVSKATLKSEDKKRNKAIPVEAPRSSASQNPFAAQIKDESDIKIDPDELPHETAVPHAYTTDSFHSIGGRAGVLSIHAKGSIRATWGGMSFDISKEGTGAKLAQELMMTDFESAMTKVEDESRWEEKVDVGKRGWAMGQTHPGHVCIPDLSNLLS</sequence>
<proteinExistence type="predicted"/>
<dbReference type="OrthoDB" id="5836119at2759"/>
<dbReference type="Pfam" id="PF05132">
    <property type="entry name" value="RNA_pol_Rpc4"/>
    <property type="match status" value="1"/>
</dbReference>
<reference evidence="6" key="1">
    <citation type="submission" date="2021-03" db="EMBL/GenBank/DDBJ databases">
        <authorList>
            <person name="Tagirdzhanova G."/>
        </authorList>
    </citation>
    <scope>NUCLEOTIDE SEQUENCE</scope>
</reference>
<evidence type="ECO:0000313" key="6">
    <source>
        <dbReference type="EMBL" id="CAF9938771.1"/>
    </source>
</evidence>
<dbReference type="Proteomes" id="UP000664534">
    <property type="component" value="Unassembled WGS sequence"/>
</dbReference>
<dbReference type="GO" id="GO:0003677">
    <property type="term" value="F:DNA binding"/>
    <property type="evidence" value="ECO:0007669"/>
    <property type="project" value="InterPro"/>
</dbReference>
<feature type="region of interest" description="Disordered" evidence="5">
    <location>
        <begin position="1"/>
        <end position="337"/>
    </location>
</feature>
<keyword evidence="2" id="KW-0240">DNA-directed RNA polymerase</keyword>
<dbReference type="GO" id="GO:0042797">
    <property type="term" value="P:tRNA transcription by RNA polymerase III"/>
    <property type="evidence" value="ECO:0007669"/>
    <property type="project" value="TreeGrafter"/>
</dbReference>
<comment type="subcellular location">
    <subcellularLocation>
        <location evidence="1">Nucleus</location>
    </subcellularLocation>
</comment>
<dbReference type="InterPro" id="IPR007811">
    <property type="entry name" value="RPC4"/>
</dbReference>
<evidence type="ECO:0000256" key="3">
    <source>
        <dbReference type="ARBA" id="ARBA00023163"/>
    </source>
</evidence>
<comment type="caution">
    <text evidence="6">The sequence shown here is derived from an EMBL/GenBank/DDBJ whole genome shotgun (WGS) entry which is preliminary data.</text>
</comment>
<name>A0A8H3J161_9LECA</name>
<accession>A0A8H3J161</accession>
<dbReference type="GO" id="GO:0005666">
    <property type="term" value="C:RNA polymerase III complex"/>
    <property type="evidence" value="ECO:0007669"/>
    <property type="project" value="InterPro"/>
</dbReference>